<comment type="caution">
    <text evidence="2">The sequence shown here is derived from an EMBL/GenBank/DDBJ whole genome shotgun (WGS) entry which is preliminary data.</text>
</comment>
<proteinExistence type="predicted"/>
<organism evidence="2 3">
    <name type="scientific">Coprinellus micaceus</name>
    <name type="common">Glistening ink-cap mushroom</name>
    <name type="synonym">Coprinus micaceus</name>
    <dbReference type="NCBI Taxonomy" id="71717"/>
    <lineage>
        <taxon>Eukaryota</taxon>
        <taxon>Fungi</taxon>
        <taxon>Dikarya</taxon>
        <taxon>Basidiomycota</taxon>
        <taxon>Agaricomycotina</taxon>
        <taxon>Agaricomycetes</taxon>
        <taxon>Agaricomycetidae</taxon>
        <taxon>Agaricales</taxon>
        <taxon>Agaricineae</taxon>
        <taxon>Psathyrellaceae</taxon>
        <taxon>Coprinellus</taxon>
    </lineage>
</organism>
<dbReference type="OrthoDB" id="5288586at2759"/>
<dbReference type="Pfam" id="PF06912">
    <property type="entry name" value="DUF1275"/>
    <property type="match status" value="1"/>
</dbReference>
<dbReference type="Proteomes" id="UP000298030">
    <property type="component" value="Unassembled WGS sequence"/>
</dbReference>
<sequence length="324" mass="34739">MKGSLIRKGGTRFFAFPYSFPGSLIVPLRTNSSACKSLPRAPERPLRLSWNGGSLCARVKRCLDSEIDSQGATTPLLGYLFMAGYIDAISFSAIFVWCGFQTGNFAQVSLAVARAIEGYYKTPHPTGLVNVLAELPKQDRASLCSLIAFLSGLAIFGRLGDRLGTHKKGWLVGGTLIQALLTLVSAITFYLLESKAPLALSFHFLNDFARGSGLYFVGIACLSASLGVQGIMARRLGSAFSTTIVLTAIFVELVADPTFFQVTRPVRSRDQKWLAVFALFLGVVVGRLILGQLGTACTIGVGVLFRVAIAGSFLVVPGTHVHLP</sequence>
<evidence type="ECO:0000256" key="1">
    <source>
        <dbReference type="SAM" id="Phobius"/>
    </source>
</evidence>
<dbReference type="InterPro" id="IPR010699">
    <property type="entry name" value="DUF1275"/>
</dbReference>
<keyword evidence="1" id="KW-0812">Transmembrane</keyword>
<dbReference type="AlphaFoldDB" id="A0A4Y7TCJ7"/>
<feature type="transmembrane region" description="Helical" evidence="1">
    <location>
        <begin position="169"/>
        <end position="192"/>
    </location>
</feature>
<evidence type="ECO:0000313" key="3">
    <source>
        <dbReference type="Proteomes" id="UP000298030"/>
    </source>
</evidence>
<keyword evidence="1" id="KW-0472">Membrane</keyword>
<dbReference type="EMBL" id="QPFP01000017">
    <property type="protein sequence ID" value="TEB31893.1"/>
    <property type="molecule type" value="Genomic_DNA"/>
</dbReference>
<protein>
    <recommendedName>
        <fullName evidence="4">DUF1275 domain protein</fullName>
    </recommendedName>
</protein>
<name>A0A4Y7TCJ7_COPMI</name>
<dbReference type="PANTHER" id="PTHR37488">
    <property type="entry name" value="DUF1275 DOMAIN-CONTAINING PROTEIN"/>
    <property type="match status" value="1"/>
</dbReference>
<dbReference type="PANTHER" id="PTHR37488:SF2">
    <property type="entry name" value="DUF1275 DOMAIN-CONTAINING PROTEIN"/>
    <property type="match status" value="1"/>
</dbReference>
<evidence type="ECO:0000313" key="2">
    <source>
        <dbReference type="EMBL" id="TEB31893.1"/>
    </source>
</evidence>
<accession>A0A4Y7TCJ7</accession>
<reference evidence="2 3" key="1">
    <citation type="journal article" date="2019" name="Nat. Ecol. Evol.">
        <title>Megaphylogeny resolves global patterns of mushroom evolution.</title>
        <authorList>
            <person name="Varga T."/>
            <person name="Krizsan K."/>
            <person name="Foldi C."/>
            <person name="Dima B."/>
            <person name="Sanchez-Garcia M."/>
            <person name="Sanchez-Ramirez S."/>
            <person name="Szollosi G.J."/>
            <person name="Szarkandi J.G."/>
            <person name="Papp V."/>
            <person name="Albert L."/>
            <person name="Andreopoulos W."/>
            <person name="Angelini C."/>
            <person name="Antonin V."/>
            <person name="Barry K.W."/>
            <person name="Bougher N.L."/>
            <person name="Buchanan P."/>
            <person name="Buyck B."/>
            <person name="Bense V."/>
            <person name="Catcheside P."/>
            <person name="Chovatia M."/>
            <person name="Cooper J."/>
            <person name="Damon W."/>
            <person name="Desjardin D."/>
            <person name="Finy P."/>
            <person name="Geml J."/>
            <person name="Haridas S."/>
            <person name="Hughes K."/>
            <person name="Justo A."/>
            <person name="Karasinski D."/>
            <person name="Kautmanova I."/>
            <person name="Kiss B."/>
            <person name="Kocsube S."/>
            <person name="Kotiranta H."/>
            <person name="LaButti K.M."/>
            <person name="Lechner B.E."/>
            <person name="Liimatainen K."/>
            <person name="Lipzen A."/>
            <person name="Lukacs Z."/>
            <person name="Mihaltcheva S."/>
            <person name="Morgado L.N."/>
            <person name="Niskanen T."/>
            <person name="Noordeloos M.E."/>
            <person name="Ohm R.A."/>
            <person name="Ortiz-Santana B."/>
            <person name="Ovrebo C."/>
            <person name="Racz N."/>
            <person name="Riley R."/>
            <person name="Savchenko A."/>
            <person name="Shiryaev A."/>
            <person name="Soop K."/>
            <person name="Spirin V."/>
            <person name="Szebenyi C."/>
            <person name="Tomsovsky M."/>
            <person name="Tulloss R.E."/>
            <person name="Uehling J."/>
            <person name="Grigoriev I.V."/>
            <person name="Vagvolgyi C."/>
            <person name="Papp T."/>
            <person name="Martin F.M."/>
            <person name="Miettinen O."/>
            <person name="Hibbett D.S."/>
            <person name="Nagy L.G."/>
        </authorList>
    </citation>
    <scope>NUCLEOTIDE SEQUENCE [LARGE SCALE GENOMIC DNA]</scope>
    <source>
        <strain evidence="2 3">FP101781</strain>
    </source>
</reference>
<gene>
    <name evidence="2" type="ORF">FA13DRAFT_1764085</name>
</gene>
<dbReference type="STRING" id="71717.A0A4Y7TCJ7"/>
<feature type="transmembrane region" description="Helical" evidence="1">
    <location>
        <begin position="272"/>
        <end position="290"/>
    </location>
</feature>
<feature type="transmembrane region" description="Helical" evidence="1">
    <location>
        <begin position="76"/>
        <end position="97"/>
    </location>
</feature>
<evidence type="ECO:0008006" key="4">
    <source>
        <dbReference type="Google" id="ProtNLM"/>
    </source>
</evidence>
<feature type="transmembrane region" description="Helical" evidence="1">
    <location>
        <begin position="297"/>
        <end position="316"/>
    </location>
</feature>
<feature type="transmembrane region" description="Helical" evidence="1">
    <location>
        <begin position="239"/>
        <end position="260"/>
    </location>
</feature>
<feature type="transmembrane region" description="Helical" evidence="1">
    <location>
        <begin position="140"/>
        <end position="157"/>
    </location>
</feature>
<keyword evidence="3" id="KW-1185">Reference proteome</keyword>
<keyword evidence="1" id="KW-1133">Transmembrane helix</keyword>
<feature type="transmembrane region" description="Helical" evidence="1">
    <location>
        <begin position="212"/>
        <end position="232"/>
    </location>
</feature>